<dbReference type="CDD" id="cd22249">
    <property type="entry name" value="UDM1_RNF168_RNF169-like"/>
    <property type="match status" value="1"/>
</dbReference>
<dbReference type="FunFam" id="2.60.450.20:FF:000006">
    <property type="entry name" value="T-complex protein 10, putative"/>
    <property type="match status" value="1"/>
</dbReference>
<dbReference type="PANTHER" id="PTHR10331">
    <property type="entry name" value="T COMPLEX PROTEIN 10"/>
    <property type="match status" value="1"/>
</dbReference>
<keyword evidence="5" id="KW-1185">Reference proteome</keyword>
<feature type="compositionally biased region" description="Basic and acidic residues" evidence="2">
    <location>
        <begin position="208"/>
        <end position="229"/>
    </location>
</feature>
<dbReference type="InterPro" id="IPR047002">
    <property type="entry name" value="Tcp10_C_sf"/>
</dbReference>
<dbReference type="OMA" id="QTDNFEK"/>
<dbReference type="EMBL" id="DS113250">
    <property type="protein sequence ID" value="EAY15790.1"/>
    <property type="molecule type" value="Genomic_DNA"/>
</dbReference>
<dbReference type="InterPro" id="IPR026581">
    <property type="entry name" value="TCP10L/CENPJ"/>
</dbReference>
<name>A2DUQ5_TRIV3</name>
<dbReference type="KEGG" id="tva:4773797"/>
<evidence type="ECO:0000313" key="4">
    <source>
        <dbReference type="EMBL" id="EAY15790.1"/>
    </source>
</evidence>
<accession>A2DUQ5</accession>
<reference evidence="4" key="1">
    <citation type="submission" date="2006-10" db="EMBL/GenBank/DDBJ databases">
        <authorList>
            <person name="Amadeo P."/>
            <person name="Zhao Q."/>
            <person name="Wortman J."/>
            <person name="Fraser-Liggett C."/>
            <person name="Carlton J."/>
        </authorList>
    </citation>
    <scope>NUCLEOTIDE SEQUENCE</scope>
    <source>
        <strain evidence="4">G3</strain>
    </source>
</reference>
<protein>
    <submittedName>
        <fullName evidence="4">T-complex protein 10, putative</fullName>
    </submittedName>
</protein>
<proteinExistence type="inferred from homology"/>
<dbReference type="AlphaFoldDB" id="A2DUQ5"/>
<dbReference type="VEuPathDB" id="TrichDB:TVAGG3_0259850"/>
<dbReference type="RefSeq" id="XP_001328013.1">
    <property type="nucleotide sequence ID" value="XM_001327978.1"/>
</dbReference>
<evidence type="ECO:0000256" key="1">
    <source>
        <dbReference type="ARBA" id="ARBA00005627"/>
    </source>
</evidence>
<reference evidence="4" key="2">
    <citation type="journal article" date="2007" name="Science">
        <title>Draft genome sequence of the sexually transmitted pathogen Trichomonas vaginalis.</title>
        <authorList>
            <person name="Carlton J.M."/>
            <person name="Hirt R.P."/>
            <person name="Silva J.C."/>
            <person name="Delcher A.L."/>
            <person name="Schatz M."/>
            <person name="Zhao Q."/>
            <person name="Wortman J.R."/>
            <person name="Bidwell S.L."/>
            <person name="Alsmark U.C.M."/>
            <person name="Besteiro S."/>
            <person name="Sicheritz-Ponten T."/>
            <person name="Noel C.J."/>
            <person name="Dacks J.B."/>
            <person name="Foster P.G."/>
            <person name="Simillion C."/>
            <person name="Van de Peer Y."/>
            <person name="Miranda-Saavedra D."/>
            <person name="Barton G.J."/>
            <person name="Westrop G.D."/>
            <person name="Mueller S."/>
            <person name="Dessi D."/>
            <person name="Fiori P.L."/>
            <person name="Ren Q."/>
            <person name="Paulsen I."/>
            <person name="Zhang H."/>
            <person name="Bastida-Corcuera F.D."/>
            <person name="Simoes-Barbosa A."/>
            <person name="Brown M.T."/>
            <person name="Hayes R.D."/>
            <person name="Mukherjee M."/>
            <person name="Okumura C.Y."/>
            <person name="Schneider R."/>
            <person name="Smith A.J."/>
            <person name="Vanacova S."/>
            <person name="Villalvazo M."/>
            <person name="Haas B.J."/>
            <person name="Pertea M."/>
            <person name="Feldblyum T.V."/>
            <person name="Utterback T.R."/>
            <person name="Shu C.L."/>
            <person name="Osoegawa K."/>
            <person name="de Jong P.J."/>
            <person name="Hrdy I."/>
            <person name="Horvathova L."/>
            <person name="Zubacova Z."/>
            <person name="Dolezal P."/>
            <person name="Malik S.B."/>
            <person name="Logsdon J.M. Jr."/>
            <person name="Henze K."/>
            <person name="Gupta A."/>
            <person name="Wang C.C."/>
            <person name="Dunne R.L."/>
            <person name="Upcroft J.A."/>
            <person name="Upcroft P."/>
            <person name="White O."/>
            <person name="Salzberg S.L."/>
            <person name="Tang P."/>
            <person name="Chiu C.-H."/>
            <person name="Lee Y.-S."/>
            <person name="Embley T.M."/>
            <person name="Coombs G.H."/>
            <person name="Mottram J.C."/>
            <person name="Tachezy J."/>
            <person name="Fraser-Liggett C.M."/>
            <person name="Johnson P.J."/>
        </authorList>
    </citation>
    <scope>NUCLEOTIDE SEQUENCE [LARGE SCALE GENOMIC DNA]</scope>
    <source>
        <strain evidence="4">G3</strain>
    </source>
</reference>
<dbReference type="VEuPathDB" id="TrichDB:TVAG_159630"/>
<feature type="compositionally biased region" description="Basic and acidic residues" evidence="2">
    <location>
        <begin position="126"/>
        <end position="154"/>
    </location>
</feature>
<dbReference type="STRING" id="5722.A2DUQ5"/>
<evidence type="ECO:0000259" key="3">
    <source>
        <dbReference type="Pfam" id="PF07202"/>
    </source>
</evidence>
<sequence length="410" mass="47775">MEKDQASVYKSDEERELDNFCQLEEQLMAEEKESGVSNSDSKLAIEFPDTFIHTDGTVHDGKVSQDTLNRSELKDILPELRQKLTLVRKREAALLRSENWVQAEKDQLAKDKQKLEEEKKANEELISKLKTENEQLKKQLEDERLGWKEEKKTLIDQLDNYEKKGKHKVTFVTPDQDEHPEEEEKAQEETKEEEKAEEPEKSEEEEHNEIVEEEKPKKEEEEVPEKPVSEPEQVVPPAPEPKQAPKAKRPKIYKITVGENYILDFDYNPGSVFKEELKKGGRKDVKYKDGSTGTVFKDGTRKAIREINRQKKTYIFYANQDISIEFPDKAIAYKYKQTGAIELTVPDGCIYYLFKNGQKERHYPNGNKEVQFPNGIFKILRNDGDTETHYPDGKCEKVTKGKFEITYEYI</sequence>
<dbReference type="SMR" id="A2DUQ5"/>
<dbReference type="Pfam" id="PF07202">
    <property type="entry name" value="Tcp10_C"/>
    <property type="match status" value="1"/>
</dbReference>
<feature type="region of interest" description="Disordered" evidence="2">
    <location>
        <begin position="126"/>
        <end position="248"/>
    </location>
</feature>
<feature type="compositionally biased region" description="Acidic residues" evidence="2">
    <location>
        <begin position="195"/>
        <end position="207"/>
    </location>
</feature>
<dbReference type="InterPro" id="IPR009852">
    <property type="entry name" value="CENPJ_C_dom"/>
</dbReference>
<comment type="similarity">
    <text evidence="1">Belongs to the TCP10 family.</text>
</comment>
<organism evidence="4 5">
    <name type="scientific">Trichomonas vaginalis (strain ATCC PRA-98 / G3)</name>
    <dbReference type="NCBI Taxonomy" id="412133"/>
    <lineage>
        <taxon>Eukaryota</taxon>
        <taxon>Metamonada</taxon>
        <taxon>Parabasalia</taxon>
        <taxon>Trichomonadida</taxon>
        <taxon>Trichomonadidae</taxon>
        <taxon>Trichomonas</taxon>
    </lineage>
</organism>
<dbReference type="InParanoid" id="A2DUQ5"/>
<gene>
    <name evidence="4" type="ORF">TVAG_159630</name>
</gene>
<feature type="domain" description="Centromere protein J C-terminal" evidence="3">
    <location>
        <begin position="354"/>
        <end position="376"/>
    </location>
</feature>
<dbReference type="OrthoDB" id="10252174at2759"/>
<dbReference type="Gene3D" id="2.60.450.20">
    <property type="match status" value="1"/>
</dbReference>
<dbReference type="Proteomes" id="UP000001542">
    <property type="component" value="Unassembled WGS sequence"/>
</dbReference>
<evidence type="ECO:0000313" key="5">
    <source>
        <dbReference type="Proteomes" id="UP000001542"/>
    </source>
</evidence>
<dbReference type="PANTHER" id="PTHR10331:SF6">
    <property type="entry name" value="SPINDLE ASSEMBLY ABNORMAL 4"/>
    <property type="match status" value="1"/>
</dbReference>
<evidence type="ECO:0000256" key="2">
    <source>
        <dbReference type="SAM" id="MobiDB-lite"/>
    </source>
</evidence>